<dbReference type="EMBL" id="CP136894">
    <property type="protein sequence ID" value="WOL08363.1"/>
    <property type="molecule type" value="Genomic_DNA"/>
</dbReference>
<protein>
    <submittedName>
        <fullName evidence="1">Uncharacterized protein</fullName>
    </submittedName>
</protein>
<evidence type="ECO:0000313" key="1">
    <source>
        <dbReference type="EMBL" id="WOL08363.1"/>
    </source>
</evidence>
<sequence>MQAKNHCLETLECMMLMATCECILKAFSFFEVMDKIYLLRSSISNSTLDICSDCYLCSLCNLILMTRRKQRWRFSWFRSTFFEKLHMSLQKPFSSFQHKLNTIY</sequence>
<gene>
    <name evidence="1" type="ORF">Cni_G17116</name>
</gene>
<evidence type="ECO:0000313" key="2">
    <source>
        <dbReference type="Proteomes" id="UP001327560"/>
    </source>
</evidence>
<reference evidence="1 2" key="1">
    <citation type="submission" date="2023-10" db="EMBL/GenBank/DDBJ databases">
        <title>Chromosome-scale genome assembly provides insights into flower coloration mechanisms of Canna indica.</title>
        <authorList>
            <person name="Li C."/>
        </authorList>
    </citation>
    <scope>NUCLEOTIDE SEQUENCE [LARGE SCALE GENOMIC DNA]</scope>
    <source>
        <tissue evidence="1">Flower</tissue>
    </source>
</reference>
<organism evidence="1 2">
    <name type="scientific">Canna indica</name>
    <name type="common">Indian-shot</name>
    <dbReference type="NCBI Taxonomy" id="4628"/>
    <lineage>
        <taxon>Eukaryota</taxon>
        <taxon>Viridiplantae</taxon>
        <taxon>Streptophyta</taxon>
        <taxon>Embryophyta</taxon>
        <taxon>Tracheophyta</taxon>
        <taxon>Spermatophyta</taxon>
        <taxon>Magnoliopsida</taxon>
        <taxon>Liliopsida</taxon>
        <taxon>Zingiberales</taxon>
        <taxon>Cannaceae</taxon>
        <taxon>Canna</taxon>
    </lineage>
</organism>
<dbReference type="Proteomes" id="UP001327560">
    <property type="component" value="Chromosome 5"/>
</dbReference>
<accession>A0AAQ3KK48</accession>
<keyword evidence="2" id="KW-1185">Reference proteome</keyword>
<proteinExistence type="predicted"/>
<dbReference type="AlphaFoldDB" id="A0AAQ3KK48"/>
<name>A0AAQ3KK48_9LILI</name>